<dbReference type="PANTHER" id="PTHR11103">
    <property type="entry name" value="SLR1189 PROTEIN"/>
    <property type="match status" value="1"/>
</dbReference>
<name>A0A1H8JRA9_9RHOB</name>
<evidence type="ECO:0000256" key="3">
    <source>
        <dbReference type="PIRSR" id="PIRSR037505-2"/>
    </source>
</evidence>
<dbReference type="OrthoDB" id="9803687at2"/>
<dbReference type="Pfam" id="PF02574">
    <property type="entry name" value="S-methyl_trans"/>
    <property type="match status" value="1"/>
</dbReference>
<evidence type="ECO:0000313" key="6">
    <source>
        <dbReference type="EMBL" id="SEN83229.1"/>
    </source>
</evidence>
<keyword evidence="3 4" id="KW-0862">Zinc</keyword>
<dbReference type="GO" id="GO:0009086">
    <property type="term" value="P:methionine biosynthetic process"/>
    <property type="evidence" value="ECO:0007669"/>
    <property type="project" value="InterPro"/>
</dbReference>
<keyword evidence="3 4" id="KW-0479">Metal-binding</keyword>
<reference evidence="6 7" key="1">
    <citation type="submission" date="2016-10" db="EMBL/GenBank/DDBJ databases">
        <authorList>
            <person name="de Groot N.N."/>
        </authorList>
    </citation>
    <scope>NUCLEOTIDE SEQUENCE [LARGE SCALE GENOMIC DNA]</scope>
    <source>
        <strain evidence="6 7">DSM 3857</strain>
    </source>
</reference>
<dbReference type="PIRSF" id="PIRSF037505">
    <property type="entry name" value="Betaine_HMT"/>
    <property type="match status" value="1"/>
</dbReference>
<dbReference type="GO" id="GO:0008168">
    <property type="term" value="F:methyltransferase activity"/>
    <property type="evidence" value="ECO:0007669"/>
    <property type="project" value="UniProtKB-UniRule"/>
</dbReference>
<evidence type="ECO:0000313" key="7">
    <source>
        <dbReference type="Proteomes" id="UP000198761"/>
    </source>
</evidence>
<evidence type="ECO:0000256" key="1">
    <source>
        <dbReference type="ARBA" id="ARBA00022603"/>
    </source>
</evidence>
<dbReference type="RefSeq" id="WP_091302535.1">
    <property type="nucleotide sequence ID" value="NZ_FOCE01000008.1"/>
</dbReference>
<dbReference type="STRING" id="933059.SAMN04488103_10880"/>
<dbReference type="Gene3D" id="3.20.20.330">
    <property type="entry name" value="Homocysteine-binding-like domain"/>
    <property type="match status" value="1"/>
</dbReference>
<dbReference type="EMBL" id="FOCE01000008">
    <property type="protein sequence ID" value="SEN83229.1"/>
    <property type="molecule type" value="Genomic_DNA"/>
</dbReference>
<feature type="binding site" evidence="3 4">
    <location>
        <position position="275"/>
    </location>
    <ligand>
        <name>Zn(2+)</name>
        <dbReference type="ChEBI" id="CHEBI:29105"/>
    </ligand>
</feature>
<keyword evidence="2 4" id="KW-0808">Transferase</keyword>
<keyword evidence="1 4" id="KW-0489">Methyltransferase</keyword>
<accession>A0A1H8JRA9</accession>
<feature type="binding site" evidence="4">
    <location>
        <position position="202"/>
    </location>
    <ligand>
        <name>Zn(2+)</name>
        <dbReference type="ChEBI" id="CHEBI:29105"/>
    </ligand>
</feature>
<dbReference type="InterPro" id="IPR003726">
    <property type="entry name" value="HCY_dom"/>
</dbReference>
<dbReference type="GO" id="GO:0032259">
    <property type="term" value="P:methylation"/>
    <property type="evidence" value="ECO:0007669"/>
    <property type="project" value="UniProtKB-KW"/>
</dbReference>
<comment type="cofactor">
    <cofactor evidence="3">
        <name>Zn(2+)</name>
        <dbReference type="ChEBI" id="CHEBI:29105"/>
    </cofactor>
    <text evidence="3">Binds 1 zinc ion per subunit.</text>
</comment>
<keyword evidence="7" id="KW-1185">Reference proteome</keyword>
<dbReference type="Proteomes" id="UP000198761">
    <property type="component" value="Unassembled WGS sequence"/>
</dbReference>
<dbReference type="InterPro" id="IPR017226">
    <property type="entry name" value="BHMT-like"/>
</dbReference>
<sequence>MAQITLLDGGMGQELVARSGDAPTPLWATRVMLDHPGLVRAIHDDYFAAGATVATTNTYAIHHDRLERFGLDGQFAALHAAALAAAQDARAAHGAGRIAGSIGPLVATYRDDVVLPVDEAAPKVAEIAHLLAPHVDVILLETLSTVAQAEGALKGAVQAGKPVWLSVSVHDRQGHLLRSGEPLTDLARLVAEYQPAAVLANCSVPEAMGDALAVLGTFGKPFGAYANGFTHISDGFLADAPTVAELTHRHDLTPEKYADFALGWVAQGATIVGGCCDVGPAHIAALAARLRDAGHEIV</sequence>
<dbReference type="InterPro" id="IPR036589">
    <property type="entry name" value="HCY_dom_sf"/>
</dbReference>
<dbReference type="GO" id="GO:0008270">
    <property type="term" value="F:zinc ion binding"/>
    <property type="evidence" value="ECO:0007669"/>
    <property type="project" value="InterPro"/>
</dbReference>
<evidence type="ECO:0000259" key="5">
    <source>
        <dbReference type="PROSITE" id="PS50970"/>
    </source>
</evidence>
<evidence type="ECO:0000256" key="4">
    <source>
        <dbReference type="PROSITE-ProRule" id="PRU00333"/>
    </source>
</evidence>
<evidence type="ECO:0000256" key="2">
    <source>
        <dbReference type="ARBA" id="ARBA00022679"/>
    </source>
</evidence>
<feature type="domain" description="Hcy-binding" evidence="5">
    <location>
        <begin position="1"/>
        <end position="290"/>
    </location>
</feature>
<organism evidence="6 7">
    <name type="scientific">Gemmobacter aquatilis</name>
    <dbReference type="NCBI Taxonomy" id="933059"/>
    <lineage>
        <taxon>Bacteria</taxon>
        <taxon>Pseudomonadati</taxon>
        <taxon>Pseudomonadota</taxon>
        <taxon>Alphaproteobacteria</taxon>
        <taxon>Rhodobacterales</taxon>
        <taxon>Paracoccaceae</taxon>
        <taxon>Gemmobacter</taxon>
    </lineage>
</organism>
<dbReference type="PANTHER" id="PTHR11103:SF18">
    <property type="entry name" value="SLR1189 PROTEIN"/>
    <property type="match status" value="1"/>
</dbReference>
<dbReference type="PROSITE" id="PS50970">
    <property type="entry name" value="HCY"/>
    <property type="match status" value="1"/>
</dbReference>
<dbReference type="AlphaFoldDB" id="A0A1H8JRA9"/>
<dbReference type="SUPFAM" id="SSF82282">
    <property type="entry name" value="Homocysteine S-methyltransferase"/>
    <property type="match status" value="1"/>
</dbReference>
<feature type="binding site" evidence="3 4">
    <location>
        <position position="276"/>
    </location>
    <ligand>
        <name>Zn(2+)</name>
        <dbReference type="ChEBI" id="CHEBI:29105"/>
    </ligand>
</feature>
<proteinExistence type="predicted"/>
<gene>
    <name evidence="6" type="ORF">SAMN04488103_10880</name>
</gene>
<protein>
    <submittedName>
        <fullName evidence="6">Homocysteine S-methyltransferase</fullName>
    </submittedName>
</protein>